<dbReference type="AlphaFoldDB" id="A0A7J6M5Y7"/>
<proteinExistence type="predicted"/>
<dbReference type="GO" id="GO:0051015">
    <property type="term" value="F:actin filament binding"/>
    <property type="evidence" value="ECO:0007669"/>
    <property type="project" value="TreeGrafter"/>
</dbReference>
<evidence type="ECO:0000313" key="4">
    <source>
        <dbReference type="EMBL" id="KAF4654611.1"/>
    </source>
</evidence>
<dbReference type="Proteomes" id="UP000572268">
    <property type="component" value="Unassembled WGS sequence"/>
</dbReference>
<accession>A0A7J6M5Y7</accession>
<evidence type="ECO:0000313" key="6">
    <source>
        <dbReference type="Proteomes" id="UP000570595"/>
    </source>
</evidence>
<dbReference type="EMBL" id="JABAHT010000523">
    <property type="protein sequence ID" value="KAF4654611.1"/>
    <property type="molecule type" value="Genomic_DNA"/>
</dbReference>
<protein>
    <submittedName>
        <fullName evidence="5">Uncharacterized protein</fullName>
    </submittedName>
</protein>
<organism evidence="5 7">
    <name type="scientific">Perkinsus olseni</name>
    <name type="common">Perkinsus atlanticus</name>
    <dbReference type="NCBI Taxonomy" id="32597"/>
    <lineage>
        <taxon>Eukaryota</taxon>
        <taxon>Sar</taxon>
        <taxon>Alveolata</taxon>
        <taxon>Perkinsozoa</taxon>
        <taxon>Perkinsea</taxon>
        <taxon>Perkinsida</taxon>
        <taxon>Perkinsidae</taxon>
        <taxon>Perkinsus</taxon>
    </lineage>
</organism>
<reference evidence="6 7" key="1">
    <citation type="submission" date="2020-04" db="EMBL/GenBank/DDBJ databases">
        <title>Perkinsus olseni comparative genomics.</title>
        <authorList>
            <person name="Bogema D.R."/>
        </authorList>
    </citation>
    <scope>NUCLEOTIDE SEQUENCE [LARGE SCALE GENOMIC DNA]</scope>
    <source>
        <strain evidence="4">ATCC PRA-179</strain>
        <strain evidence="5">ATCC PRA-31</strain>
    </source>
</reference>
<sequence length="232" mass="24920">MSGHQKAVNTIAFRPSRPFRIATGSEDMCVNFYEGPPFKFKMPHNGKHSNFVQGTPFRPSGHLFLTCGSDGLVYEGQEASTLTRDVEVGKDLGDQQICVAAAGKDSVITACLDGRLIKWSVSDGQLIEAIVGSSGKVCSLAIKPQRSSVIWTSTDSTVHEWKLENHEVVCIARGIRSSAGVLYHGCSSGWPVMVDKAGTVLQGMTRLGQIPDASQLLGFSEGSPILFLPIPV</sequence>
<dbReference type="PANTHER" id="PTHR19856:SF0">
    <property type="entry name" value="WD REPEAT-CONTAINING PROTEIN 1"/>
    <property type="match status" value="1"/>
</dbReference>
<dbReference type="GO" id="GO:0030864">
    <property type="term" value="C:cortical actin cytoskeleton"/>
    <property type="evidence" value="ECO:0007669"/>
    <property type="project" value="TreeGrafter"/>
</dbReference>
<dbReference type="OrthoDB" id="2306at2759"/>
<dbReference type="InterPro" id="IPR036322">
    <property type="entry name" value="WD40_repeat_dom_sf"/>
</dbReference>
<dbReference type="EMBL" id="JABANN010000195">
    <property type="protein sequence ID" value="KAF4666836.1"/>
    <property type="molecule type" value="Genomic_DNA"/>
</dbReference>
<dbReference type="Proteomes" id="UP000570595">
    <property type="component" value="Unassembled WGS sequence"/>
</dbReference>
<dbReference type="Pfam" id="PF00400">
    <property type="entry name" value="WD40"/>
    <property type="match status" value="1"/>
</dbReference>
<evidence type="ECO:0000256" key="3">
    <source>
        <dbReference type="PROSITE-ProRule" id="PRU00221"/>
    </source>
</evidence>
<dbReference type="Gene3D" id="2.130.10.10">
    <property type="entry name" value="YVTN repeat-like/Quinoprotein amine dehydrogenase"/>
    <property type="match status" value="2"/>
</dbReference>
<evidence type="ECO:0000256" key="2">
    <source>
        <dbReference type="ARBA" id="ARBA00022737"/>
    </source>
</evidence>
<name>A0A7J6M5Y7_PEROL</name>
<evidence type="ECO:0000313" key="5">
    <source>
        <dbReference type="EMBL" id="KAF4666836.1"/>
    </source>
</evidence>
<dbReference type="InterPro" id="IPR015943">
    <property type="entry name" value="WD40/YVTN_repeat-like_dom_sf"/>
</dbReference>
<keyword evidence="1 3" id="KW-0853">WD repeat</keyword>
<dbReference type="InterPro" id="IPR001680">
    <property type="entry name" value="WD40_rpt"/>
</dbReference>
<evidence type="ECO:0000313" key="7">
    <source>
        <dbReference type="Proteomes" id="UP000572268"/>
    </source>
</evidence>
<dbReference type="PANTHER" id="PTHR19856">
    <property type="entry name" value="WD-REPEATCONTAINING PROTEIN WDR1"/>
    <property type="match status" value="1"/>
</dbReference>
<evidence type="ECO:0000256" key="1">
    <source>
        <dbReference type="ARBA" id="ARBA00022574"/>
    </source>
</evidence>
<keyword evidence="2" id="KW-0677">Repeat</keyword>
<dbReference type="SUPFAM" id="SSF50978">
    <property type="entry name" value="WD40 repeat-like"/>
    <property type="match status" value="1"/>
</dbReference>
<dbReference type="GO" id="GO:0030042">
    <property type="term" value="P:actin filament depolymerization"/>
    <property type="evidence" value="ECO:0007669"/>
    <property type="project" value="TreeGrafter"/>
</dbReference>
<dbReference type="PROSITE" id="PS50082">
    <property type="entry name" value="WD_REPEATS_2"/>
    <property type="match status" value="1"/>
</dbReference>
<comment type="caution">
    <text evidence="5">The sequence shown here is derived from an EMBL/GenBank/DDBJ whole genome shotgun (WGS) entry which is preliminary data.</text>
</comment>
<feature type="repeat" description="WD" evidence="3">
    <location>
        <begin position="1"/>
        <end position="34"/>
    </location>
</feature>
<gene>
    <name evidence="5" type="ORF">FOL46_002835</name>
    <name evidence="4" type="ORF">FOZ61_008161</name>
</gene>